<keyword evidence="2" id="KW-1185">Reference proteome</keyword>
<reference evidence="1" key="1">
    <citation type="journal article" date="2019" name="bioRxiv">
        <title>The Genome of the Zebra Mussel, Dreissena polymorpha: A Resource for Invasive Species Research.</title>
        <authorList>
            <person name="McCartney M.A."/>
            <person name="Auch B."/>
            <person name="Kono T."/>
            <person name="Mallez S."/>
            <person name="Zhang Y."/>
            <person name="Obille A."/>
            <person name="Becker A."/>
            <person name="Abrahante J.E."/>
            <person name="Garbe J."/>
            <person name="Badalamenti J.P."/>
            <person name="Herman A."/>
            <person name="Mangelson H."/>
            <person name="Liachko I."/>
            <person name="Sullivan S."/>
            <person name="Sone E.D."/>
            <person name="Koren S."/>
            <person name="Silverstein K.A.T."/>
            <person name="Beckman K.B."/>
            <person name="Gohl D.M."/>
        </authorList>
    </citation>
    <scope>NUCLEOTIDE SEQUENCE</scope>
    <source>
        <strain evidence="1">Duluth1</strain>
        <tissue evidence="1">Whole animal</tissue>
    </source>
</reference>
<reference evidence="1" key="2">
    <citation type="submission" date="2020-11" db="EMBL/GenBank/DDBJ databases">
        <authorList>
            <person name="McCartney M.A."/>
            <person name="Auch B."/>
            <person name="Kono T."/>
            <person name="Mallez S."/>
            <person name="Becker A."/>
            <person name="Gohl D.M."/>
            <person name="Silverstein K.A.T."/>
            <person name="Koren S."/>
            <person name="Bechman K.B."/>
            <person name="Herman A."/>
            <person name="Abrahante J.E."/>
            <person name="Garbe J."/>
        </authorList>
    </citation>
    <scope>NUCLEOTIDE SEQUENCE</scope>
    <source>
        <strain evidence="1">Duluth1</strain>
        <tissue evidence="1">Whole animal</tissue>
    </source>
</reference>
<dbReference type="AlphaFoldDB" id="A0A9D4QXL3"/>
<accession>A0A9D4QXL3</accession>
<gene>
    <name evidence="1" type="ORF">DPMN_088798</name>
</gene>
<proteinExistence type="predicted"/>
<protein>
    <submittedName>
        <fullName evidence="1">Uncharacterized protein</fullName>
    </submittedName>
</protein>
<dbReference type="Proteomes" id="UP000828390">
    <property type="component" value="Unassembled WGS sequence"/>
</dbReference>
<name>A0A9D4QXL3_DREPO</name>
<evidence type="ECO:0000313" key="1">
    <source>
        <dbReference type="EMBL" id="KAH3846497.1"/>
    </source>
</evidence>
<comment type="caution">
    <text evidence="1">The sequence shown here is derived from an EMBL/GenBank/DDBJ whole genome shotgun (WGS) entry which is preliminary data.</text>
</comment>
<sequence length="55" mass="6226">MLFVQPEQKCNQEHVCVRLDLLASTVLKRSTQPKTCQASRVLILHLAARKLPISI</sequence>
<organism evidence="1 2">
    <name type="scientific">Dreissena polymorpha</name>
    <name type="common">Zebra mussel</name>
    <name type="synonym">Mytilus polymorpha</name>
    <dbReference type="NCBI Taxonomy" id="45954"/>
    <lineage>
        <taxon>Eukaryota</taxon>
        <taxon>Metazoa</taxon>
        <taxon>Spiralia</taxon>
        <taxon>Lophotrochozoa</taxon>
        <taxon>Mollusca</taxon>
        <taxon>Bivalvia</taxon>
        <taxon>Autobranchia</taxon>
        <taxon>Heteroconchia</taxon>
        <taxon>Euheterodonta</taxon>
        <taxon>Imparidentia</taxon>
        <taxon>Neoheterodontei</taxon>
        <taxon>Myida</taxon>
        <taxon>Dreissenoidea</taxon>
        <taxon>Dreissenidae</taxon>
        <taxon>Dreissena</taxon>
    </lineage>
</organism>
<evidence type="ECO:0000313" key="2">
    <source>
        <dbReference type="Proteomes" id="UP000828390"/>
    </source>
</evidence>
<dbReference type="EMBL" id="JAIWYP010000003">
    <property type="protein sequence ID" value="KAH3846497.1"/>
    <property type="molecule type" value="Genomic_DNA"/>
</dbReference>